<reference evidence="3" key="1">
    <citation type="submission" date="2020-03" db="EMBL/GenBank/DDBJ databases">
        <title>Evolution of repeat sequences and sex chromosomes of tilapia species revealed by chromosome-level genomes.</title>
        <authorList>
            <person name="Xu L."/>
            <person name="Tao W."/>
            <person name="Wang D."/>
            <person name="Zhou Q."/>
        </authorList>
    </citation>
    <scope>NUCLEOTIDE SEQUENCE [LARGE SCALE GENOMIC DNA]</scope>
    <source>
        <strain evidence="3">Israel</strain>
    </source>
</reference>
<dbReference type="Ensembl" id="ENSOABT00000063569.1">
    <property type="protein sequence ID" value="ENSOABP00000061586.1"/>
    <property type="gene ID" value="ENSOABG00000028631.1"/>
</dbReference>
<feature type="signal peptide" evidence="1">
    <location>
        <begin position="1"/>
        <end position="19"/>
    </location>
</feature>
<accession>A0AAZ1X0W7</accession>
<evidence type="ECO:0000313" key="2">
    <source>
        <dbReference type="Ensembl" id="ENSOABP00000061586.1"/>
    </source>
</evidence>
<evidence type="ECO:0000313" key="3">
    <source>
        <dbReference type="Proteomes" id="UP000472276"/>
    </source>
</evidence>
<keyword evidence="3" id="KW-1185">Reference proteome</keyword>
<sequence length="169" mass="18867">MIKHKSSFFLCVCVIQVNAEFQCITTLQLETTFAAQLDRITPQLMTVFQKKGGVSGQKLAHHLQIMQEAESDVKVKREAVLRALCLYLGEEDGSLIREYLDIDGDDIQRDLKKHSMGIYVINKEDGQNGHYDDIGIFVEGEIVMDNIGSPAQACALMLGVIYALNLAYP</sequence>
<proteinExistence type="predicted"/>
<gene>
    <name evidence="2" type="primary">EIF5AL1</name>
</gene>
<protein>
    <submittedName>
        <fullName evidence="2">Uncharacterized protein</fullName>
    </submittedName>
</protein>
<dbReference type="Proteomes" id="UP000472276">
    <property type="component" value="Unassembled WGS sequence"/>
</dbReference>
<organism evidence="2 3">
    <name type="scientific">Oreochromis aureus</name>
    <name type="common">Israeli tilapia</name>
    <name type="synonym">Chromis aureus</name>
    <dbReference type="NCBI Taxonomy" id="47969"/>
    <lineage>
        <taxon>Eukaryota</taxon>
        <taxon>Metazoa</taxon>
        <taxon>Chordata</taxon>
        <taxon>Craniata</taxon>
        <taxon>Vertebrata</taxon>
        <taxon>Euteleostomi</taxon>
        <taxon>Actinopterygii</taxon>
        <taxon>Neopterygii</taxon>
        <taxon>Teleostei</taxon>
        <taxon>Neoteleostei</taxon>
        <taxon>Acanthomorphata</taxon>
        <taxon>Ovalentaria</taxon>
        <taxon>Cichlomorphae</taxon>
        <taxon>Cichliformes</taxon>
        <taxon>Cichlidae</taxon>
        <taxon>African cichlids</taxon>
        <taxon>Pseudocrenilabrinae</taxon>
        <taxon>Oreochromini</taxon>
        <taxon>Oreochromis</taxon>
    </lineage>
</organism>
<dbReference type="AlphaFoldDB" id="A0AAZ1X0W7"/>
<reference evidence="2" key="3">
    <citation type="submission" date="2025-09" db="UniProtKB">
        <authorList>
            <consortium name="Ensembl"/>
        </authorList>
    </citation>
    <scope>IDENTIFICATION</scope>
</reference>
<evidence type="ECO:0000256" key="1">
    <source>
        <dbReference type="SAM" id="SignalP"/>
    </source>
</evidence>
<dbReference type="PANTHER" id="PTHR31025">
    <property type="entry name" value="SI:CH211-196P9.1-RELATED"/>
    <property type="match status" value="1"/>
</dbReference>
<keyword evidence="1" id="KW-0732">Signal</keyword>
<name>A0AAZ1X0W7_OREAU</name>
<dbReference type="PANTHER" id="PTHR31025:SF25">
    <property type="entry name" value="ZINC FINGER (C2H2)-60"/>
    <property type="match status" value="1"/>
</dbReference>
<reference evidence="2" key="2">
    <citation type="submission" date="2025-08" db="UniProtKB">
        <authorList>
            <consortium name="Ensembl"/>
        </authorList>
    </citation>
    <scope>IDENTIFICATION</scope>
</reference>
<feature type="chain" id="PRO_5044303301" evidence="1">
    <location>
        <begin position="20"/>
        <end position="169"/>
    </location>
</feature>